<gene>
    <name evidence="2" type="ORF">FOL47_000510</name>
</gene>
<reference evidence="2 3" key="1">
    <citation type="submission" date="2020-04" db="EMBL/GenBank/DDBJ databases">
        <title>Perkinsus chesapeaki whole genome sequence.</title>
        <authorList>
            <person name="Bogema D.R."/>
        </authorList>
    </citation>
    <scope>NUCLEOTIDE SEQUENCE [LARGE SCALE GENOMIC DNA]</scope>
    <source>
        <strain evidence="2">ATCC PRA-425</strain>
    </source>
</reference>
<dbReference type="Proteomes" id="UP000591131">
    <property type="component" value="Unassembled WGS sequence"/>
</dbReference>
<dbReference type="OrthoDB" id="437758at2759"/>
<dbReference type="CDD" id="cd11715">
    <property type="entry name" value="THUMP_AdoMetMT"/>
    <property type="match status" value="1"/>
</dbReference>
<evidence type="ECO:0000313" key="3">
    <source>
        <dbReference type="Proteomes" id="UP000591131"/>
    </source>
</evidence>
<sequence>MPLPSSSAAAATLPSTSINLPSPVLAKTSRFLIDALYIELENLGLPVVKVNKDIQRHYEGVFMASAAPEDIFKVVYRSRVAHNVLGLIGCDGRCSRDRNTLYRWVKNDIPLKDVIPSFMPESSFWVKLSDGDYSSIGGMRDAEVQRAVRHGIQSYFRNNYPYTIPTPIRDNPNFMFYVTPPYLSTLGDTAATDNVECSGGGGGVGLWVDYAHCDGIQSSRQSTSPPSPNSREDKRYPGKHIRSSVAAATLCGARYVPGRDVLVDPYCCEDGGAILIEARQWAQRCDPGVYSFPRTVSKPKAFPGSIELWDTLVQESASRQLGDDNSGRVFGACADPIGRARARRSLPGGIVSAATLMEYIPPESPTLIITRTPQRTWSSPNEASLWIHNIIDWASSYRPLPRIFILHGPGQPLNNDDGNVKEILYLGHYGSLYKLKMTKK</sequence>
<name>A0A7J6MNB0_PERCH</name>
<proteinExistence type="predicted"/>
<keyword evidence="3" id="KW-1185">Reference proteome</keyword>
<accession>A0A7J6MNB0</accession>
<protein>
    <submittedName>
        <fullName evidence="2">Uncharacterized protein</fullName>
    </submittedName>
</protein>
<comment type="caution">
    <text evidence="2">The sequence shown here is derived from an EMBL/GenBank/DDBJ whole genome shotgun (WGS) entry which is preliminary data.</text>
</comment>
<dbReference type="Gene3D" id="3.30.2130.30">
    <property type="match status" value="1"/>
</dbReference>
<feature type="region of interest" description="Disordered" evidence="1">
    <location>
        <begin position="218"/>
        <end position="238"/>
    </location>
</feature>
<organism evidence="2 3">
    <name type="scientific">Perkinsus chesapeaki</name>
    <name type="common">Clam parasite</name>
    <name type="synonym">Perkinsus andrewsi</name>
    <dbReference type="NCBI Taxonomy" id="330153"/>
    <lineage>
        <taxon>Eukaryota</taxon>
        <taxon>Sar</taxon>
        <taxon>Alveolata</taxon>
        <taxon>Perkinsozoa</taxon>
        <taxon>Perkinsea</taxon>
        <taxon>Perkinsida</taxon>
        <taxon>Perkinsidae</taxon>
        <taxon>Perkinsus</taxon>
    </lineage>
</organism>
<evidence type="ECO:0000313" key="2">
    <source>
        <dbReference type="EMBL" id="KAF4672451.1"/>
    </source>
</evidence>
<dbReference type="AlphaFoldDB" id="A0A7J6MNB0"/>
<evidence type="ECO:0000256" key="1">
    <source>
        <dbReference type="SAM" id="MobiDB-lite"/>
    </source>
</evidence>
<dbReference type="EMBL" id="JAAPAO010000109">
    <property type="protein sequence ID" value="KAF4672451.1"/>
    <property type="molecule type" value="Genomic_DNA"/>
</dbReference>